<evidence type="ECO:0000256" key="5">
    <source>
        <dbReference type="ARBA" id="ARBA00022692"/>
    </source>
</evidence>
<feature type="transmembrane region" description="Helical" evidence="8">
    <location>
        <begin position="318"/>
        <end position="342"/>
    </location>
</feature>
<dbReference type="PANTHER" id="PTHR43702">
    <property type="entry name" value="L-FUCOSE-PROTON SYMPORTER"/>
    <property type="match status" value="1"/>
</dbReference>
<evidence type="ECO:0000313" key="10">
    <source>
        <dbReference type="Proteomes" id="UP000441754"/>
    </source>
</evidence>
<comment type="similarity">
    <text evidence="3">Belongs to the major facilitator superfamily. FHS transporter (TC 2.A.1.7) family.</text>
</comment>
<name>A0A7K0EU34_9BACT</name>
<comment type="subcellular location">
    <subcellularLocation>
        <location evidence="2">Cell inner membrane</location>
        <topology evidence="2">Multi-pass membrane protein</topology>
    </subcellularLocation>
</comment>
<sequence length="443" mass="48586">MESISVATLTKPQINRSIVVIGSLFFVFGFVTWINAILIPYFKIACELSNFQSYLVAFAFYISYFVMSVPASFLLKKVGFKNGMLLGFLAMATGAFIFLPAAYTRTYEIFLCGLFTIGTGLAILQSAANPYITLLGPKERAAQRISIMGICNKGAGILAPFVFSFFLLRPEDTETIAHLADMAAAERELFLNALIRRVMLPYSCLGIVLIALGALVKFSPLPEIDTDEDPIETRQAGPGKKSIWQFPYLILGAVAIFTHVGTHVIAIDTVIGYAGSMGIPLTKARSFPSFTLLATMIGYITGIILIPRFISQLSIFRACTLLGTALSLGILLSKADVALFGYQSDVSLWLVVLLGLANSLIWAGIWPLALDNLGKFTKLGASILIMGLCGQAIMPLIYGYLADTYDHRFAYVILLPCYGYLIFYAFKGYRIQSWNPLSVQTER</sequence>
<feature type="transmembrane region" description="Helical" evidence="8">
    <location>
        <begin position="287"/>
        <end position="306"/>
    </location>
</feature>
<feature type="transmembrane region" description="Helical" evidence="8">
    <location>
        <begin position="82"/>
        <end position="101"/>
    </location>
</feature>
<dbReference type="CDD" id="cd17394">
    <property type="entry name" value="MFS_FucP_like"/>
    <property type="match status" value="1"/>
</dbReference>
<gene>
    <name evidence="9" type="primary">gluP</name>
    <name evidence="9" type="ORF">GJJ30_28535</name>
</gene>
<feature type="transmembrane region" description="Helical" evidence="8">
    <location>
        <begin position="145"/>
        <end position="168"/>
    </location>
</feature>
<feature type="transmembrane region" description="Helical" evidence="8">
    <location>
        <begin position="248"/>
        <end position="267"/>
    </location>
</feature>
<keyword evidence="5 8" id="KW-0812">Transmembrane</keyword>
<feature type="transmembrane region" description="Helical" evidence="8">
    <location>
        <begin position="18"/>
        <end position="42"/>
    </location>
</feature>
<evidence type="ECO:0000256" key="2">
    <source>
        <dbReference type="ARBA" id="ARBA00004429"/>
    </source>
</evidence>
<dbReference type="NCBIfam" id="TIGR01272">
    <property type="entry name" value="gluP"/>
    <property type="match status" value="1"/>
</dbReference>
<dbReference type="AlphaFoldDB" id="A0A7K0EU34"/>
<feature type="transmembrane region" description="Helical" evidence="8">
    <location>
        <begin position="107"/>
        <end position="124"/>
    </location>
</feature>
<evidence type="ECO:0000256" key="7">
    <source>
        <dbReference type="ARBA" id="ARBA00023136"/>
    </source>
</evidence>
<keyword evidence="6 8" id="KW-1133">Transmembrane helix</keyword>
<organism evidence="9 10">
    <name type="scientific">Larkinella terrae</name>
    <dbReference type="NCBI Taxonomy" id="2025311"/>
    <lineage>
        <taxon>Bacteria</taxon>
        <taxon>Pseudomonadati</taxon>
        <taxon>Bacteroidota</taxon>
        <taxon>Cytophagia</taxon>
        <taxon>Cytophagales</taxon>
        <taxon>Spirosomataceae</taxon>
        <taxon>Larkinella</taxon>
    </lineage>
</organism>
<dbReference type="GO" id="GO:0055056">
    <property type="term" value="F:D-glucose transmembrane transporter activity"/>
    <property type="evidence" value="ECO:0007669"/>
    <property type="project" value="InterPro"/>
</dbReference>
<dbReference type="GO" id="GO:1904659">
    <property type="term" value="P:D-glucose transmembrane transport"/>
    <property type="evidence" value="ECO:0007669"/>
    <property type="project" value="InterPro"/>
</dbReference>
<dbReference type="InterPro" id="IPR005964">
    <property type="entry name" value="Glc/Gal_transptr_bac"/>
</dbReference>
<dbReference type="GO" id="GO:0005886">
    <property type="term" value="C:plasma membrane"/>
    <property type="evidence" value="ECO:0007669"/>
    <property type="project" value="UniProtKB-SubCell"/>
</dbReference>
<evidence type="ECO:0000313" key="9">
    <source>
        <dbReference type="EMBL" id="MRS65279.1"/>
    </source>
</evidence>
<keyword evidence="4" id="KW-1003">Cell membrane</keyword>
<dbReference type="InterPro" id="IPR050375">
    <property type="entry name" value="MFS_TsgA-like"/>
</dbReference>
<comment type="caution">
    <text evidence="9">The sequence shown here is derived from an EMBL/GenBank/DDBJ whole genome shotgun (WGS) entry which is preliminary data.</text>
</comment>
<keyword evidence="7 8" id="KW-0472">Membrane</keyword>
<feature type="transmembrane region" description="Helical" evidence="8">
    <location>
        <begin position="348"/>
        <end position="369"/>
    </location>
</feature>
<feature type="transmembrane region" description="Helical" evidence="8">
    <location>
        <begin position="381"/>
        <end position="402"/>
    </location>
</feature>
<dbReference type="SUPFAM" id="SSF103473">
    <property type="entry name" value="MFS general substrate transporter"/>
    <property type="match status" value="1"/>
</dbReference>
<accession>A0A7K0EU34</accession>
<evidence type="ECO:0000256" key="4">
    <source>
        <dbReference type="ARBA" id="ARBA00022475"/>
    </source>
</evidence>
<dbReference type="Proteomes" id="UP000441754">
    <property type="component" value="Unassembled WGS sequence"/>
</dbReference>
<proteinExistence type="inferred from homology"/>
<evidence type="ECO:0000256" key="6">
    <source>
        <dbReference type="ARBA" id="ARBA00022989"/>
    </source>
</evidence>
<dbReference type="Pfam" id="PF07690">
    <property type="entry name" value="MFS_1"/>
    <property type="match status" value="1"/>
</dbReference>
<dbReference type="Gene3D" id="1.20.1250.20">
    <property type="entry name" value="MFS general substrate transporter like domains"/>
    <property type="match status" value="2"/>
</dbReference>
<dbReference type="EMBL" id="WJXZ01000014">
    <property type="protein sequence ID" value="MRS65279.1"/>
    <property type="molecule type" value="Genomic_DNA"/>
</dbReference>
<protein>
    <submittedName>
        <fullName evidence="9">Glucose/galactose MFS transporter</fullName>
    </submittedName>
</protein>
<dbReference type="InterPro" id="IPR036259">
    <property type="entry name" value="MFS_trans_sf"/>
</dbReference>
<dbReference type="OrthoDB" id="9795150at2"/>
<keyword evidence="10" id="KW-1185">Reference proteome</keyword>
<feature type="transmembrane region" description="Helical" evidence="8">
    <location>
        <begin position="199"/>
        <end position="216"/>
    </location>
</feature>
<feature type="transmembrane region" description="Helical" evidence="8">
    <location>
        <begin position="54"/>
        <end position="75"/>
    </location>
</feature>
<dbReference type="GO" id="GO:0005354">
    <property type="term" value="F:galactose transmembrane transporter activity"/>
    <property type="evidence" value="ECO:0007669"/>
    <property type="project" value="InterPro"/>
</dbReference>
<dbReference type="RefSeq" id="WP_154178563.1">
    <property type="nucleotide sequence ID" value="NZ_WJXZ01000014.1"/>
</dbReference>
<comment type="function">
    <text evidence="1">Intake of glucose and galactose.</text>
</comment>
<evidence type="ECO:0000256" key="8">
    <source>
        <dbReference type="SAM" id="Phobius"/>
    </source>
</evidence>
<dbReference type="InterPro" id="IPR011701">
    <property type="entry name" value="MFS"/>
</dbReference>
<dbReference type="PANTHER" id="PTHR43702:SF12">
    <property type="entry name" value="N-ACETYL GLUCOSAMINE TRANSPORTER NAGP"/>
    <property type="match status" value="1"/>
</dbReference>
<evidence type="ECO:0000256" key="3">
    <source>
        <dbReference type="ARBA" id="ARBA00009120"/>
    </source>
</evidence>
<evidence type="ECO:0000256" key="1">
    <source>
        <dbReference type="ARBA" id="ARBA00003321"/>
    </source>
</evidence>
<feature type="transmembrane region" description="Helical" evidence="8">
    <location>
        <begin position="408"/>
        <end position="426"/>
    </location>
</feature>
<reference evidence="9 10" key="1">
    <citation type="journal article" date="2018" name="Antonie Van Leeuwenhoek">
        <title>Larkinella terrae sp. nov., isolated from soil on Jeju Island, South Korea.</title>
        <authorList>
            <person name="Ten L.N."/>
            <person name="Jeon J."/>
            <person name="Park S.J."/>
            <person name="Park S."/>
            <person name="Lee S.Y."/>
            <person name="Kim M.K."/>
            <person name="Jung H.Y."/>
        </authorList>
    </citation>
    <scope>NUCLEOTIDE SEQUENCE [LARGE SCALE GENOMIC DNA]</scope>
    <source>
        <strain evidence="9 10">KCTC 52001</strain>
    </source>
</reference>